<gene>
    <name evidence="20" type="primary">glmU</name>
    <name evidence="22" type="ORF">CYJ27_07225</name>
</gene>
<dbReference type="GO" id="GO:0016020">
    <property type="term" value="C:membrane"/>
    <property type="evidence" value="ECO:0007669"/>
    <property type="project" value="GOC"/>
</dbReference>
<keyword evidence="10 20" id="KW-0677">Repeat</keyword>
<keyword evidence="15 20" id="KW-0012">Acyltransferase</keyword>
<evidence type="ECO:0000256" key="16">
    <source>
        <dbReference type="ARBA" id="ARBA00023316"/>
    </source>
</evidence>
<evidence type="ECO:0000256" key="15">
    <source>
        <dbReference type="ARBA" id="ARBA00023315"/>
    </source>
</evidence>
<feature type="region of interest" description="Linker" evidence="20">
    <location>
        <begin position="230"/>
        <end position="250"/>
    </location>
</feature>
<dbReference type="PANTHER" id="PTHR43584">
    <property type="entry name" value="NUCLEOTIDYL TRANSFERASE"/>
    <property type="match status" value="1"/>
</dbReference>
<dbReference type="InterPro" id="IPR050065">
    <property type="entry name" value="GlmU-like"/>
</dbReference>
<evidence type="ECO:0000256" key="13">
    <source>
        <dbReference type="ARBA" id="ARBA00022984"/>
    </source>
</evidence>
<feature type="binding site" evidence="20">
    <location>
        <position position="22"/>
    </location>
    <ligand>
        <name>UDP-N-acetyl-alpha-D-glucosamine</name>
        <dbReference type="ChEBI" id="CHEBI:57705"/>
    </ligand>
</feature>
<protein>
    <recommendedName>
        <fullName evidence="20">Bifunctional protein GlmU</fullName>
    </recommendedName>
    <domain>
        <recommendedName>
            <fullName evidence="20">UDP-N-acetylglucosamine pyrophosphorylase</fullName>
            <ecNumber evidence="20">2.7.7.23</ecNumber>
        </recommendedName>
        <alternativeName>
            <fullName evidence="20">N-acetylglucosamine-1-phosphate uridyltransferase</fullName>
        </alternativeName>
    </domain>
    <domain>
        <recommendedName>
            <fullName evidence="20">Glucosamine-1-phosphate N-acetyltransferase</fullName>
            <ecNumber evidence="20">2.3.1.157</ecNumber>
        </recommendedName>
    </domain>
</protein>
<keyword evidence="14 20" id="KW-0511">Multifunctional enzyme</keyword>
<evidence type="ECO:0000256" key="12">
    <source>
        <dbReference type="ARBA" id="ARBA00022960"/>
    </source>
</evidence>
<dbReference type="GO" id="GO:0006048">
    <property type="term" value="P:UDP-N-acetylglucosamine biosynthetic process"/>
    <property type="evidence" value="ECO:0007669"/>
    <property type="project" value="UniProtKB-UniPathway"/>
</dbReference>
<dbReference type="GO" id="GO:0019134">
    <property type="term" value="F:glucosamine-1-phosphate N-acetyltransferase activity"/>
    <property type="evidence" value="ECO:0007669"/>
    <property type="project" value="UniProtKB-UniRule"/>
</dbReference>
<comment type="subcellular location">
    <subcellularLocation>
        <location evidence="1 20">Cytoplasm</location>
    </subcellularLocation>
</comment>
<keyword evidence="13 20" id="KW-0573">Peptidoglycan synthesis</keyword>
<dbReference type="PANTHER" id="PTHR43584:SF3">
    <property type="entry name" value="BIFUNCTIONAL PROTEIN GLMU"/>
    <property type="match status" value="1"/>
</dbReference>
<evidence type="ECO:0000256" key="10">
    <source>
        <dbReference type="ARBA" id="ARBA00022737"/>
    </source>
</evidence>
<feature type="binding site" evidence="20">
    <location>
        <position position="227"/>
    </location>
    <ligand>
        <name>Mg(2+)</name>
        <dbReference type="ChEBI" id="CHEBI:18420"/>
    </ligand>
</feature>
<evidence type="ECO:0000256" key="4">
    <source>
        <dbReference type="ARBA" id="ARBA00007707"/>
    </source>
</evidence>
<evidence type="ECO:0000256" key="17">
    <source>
        <dbReference type="ARBA" id="ARBA00048247"/>
    </source>
</evidence>
<evidence type="ECO:0000256" key="2">
    <source>
        <dbReference type="ARBA" id="ARBA00005166"/>
    </source>
</evidence>
<comment type="cofactor">
    <cofactor evidence="20">
        <name>Mg(2+)</name>
        <dbReference type="ChEBI" id="CHEBI:18420"/>
    </cofactor>
    <text evidence="20">Binds 1 Mg(2+) ion per subunit.</text>
</comment>
<dbReference type="NCBIfam" id="NF010934">
    <property type="entry name" value="PRK14354.1"/>
    <property type="match status" value="1"/>
</dbReference>
<evidence type="ECO:0000256" key="5">
    <source>
        <dbReference type="ARBA" id="ARBA00007947"/>
    </source>
</evidence>
<dbReference type="NCBIfam" id="TIGR01173">
    <property type="entry name" value="glmU"/>
    <property type="match status" value="1"/>
</dbReference>
<dbReference type="UniPathway" id="UPA00973"/>
<keyword evidence="11 20" id="KW-0460">Magnesium</keyword>
<dbReference type="GO" id="GO:0000902">
    <property type="term" value="P:cell morphogenesis"/>
    <property type="evidence" value="ECO:0007669"/>
    <property type="project" value="UniProtKB-UniRule"/>
</dbReference>
<feature type="binding site" evidence="20">
    <location>
        <position position="376"/>
    </location>
    <ligand>
        <name>UDP-N-acetyl-alpha-D-glucosamine</name>
        <dbReference type="ChEBI" id="CHEBI:57705"/>
    </ligand>
</feature>
<proteinExistence type="inferred from homology"/>
<comment type="caution">
    <text evidence="20">Lacks conserved residue(s) required for the propagation of feature annotation.</text>
</comment>
<dbReference type="InterPro" id="IPR038009">
    <property type="entry name" value="GlmU_C_LbH"/>
</dbReference>
<feature type="binding site" evidence="20">
    <location>
        <begin position="77"/>
        <end position="78"/>
    </location>
    <ligand>
        <name>UDP-N-acetyl-alpha-D-glucosamine</name>
        <dbReference type="ChEBI" id="CHEBI:57705"/>
    </ligand>
</feature>
<dbReference type="InterPro" id="IPR005882">
    <property type="entry name" value="Bifunctional_GlmU"/>
</dbReference>
<evidence type="ECO:0000256" key="8">
    <source>
        <dbReference type="ARBA" id="ARBA00022695"/>
    </source>
</evidence>
<dbReference type="Gene3D" id="3.90.550.10">
    <property type="entry name" value="Spore Coat Polysaccharide Biosynthesis Protein SpsA, Chain A"/>
    <property type="match status" value="1"/>
</dbReference>
<feature type="binding site" evidence="20">
    <location>
        <position position="404"/>
    </location>
    <ligand>
        <name>acetyl-CoA</name>
        <dbReference type="ChEBI" id="CHEBI:57288"/>
    </ligand>
</feature>
<feature type="region of interest" description="N-acetyltransferase" evidence="20">
    <location>
        <begin position="251"/>
        <end position="461"/>
    </location>
</feature>
<organism evidence="22 23">
    <name type="scientific">Aerococcus christensenii</name>
    <dbReference type="NCBI Taxonomy" id="87541"/>
    <lineage>
        <taxon>Bacteria</taxon>
        <taxon>Bacillati</taxon>
        <taxon>Bacillota</taxon>
        <taxon>Bacilli</taxon>
        <taxon>Lactobacillales</taxon>
        <taxon>Aerococcaceae</taxon>
        <taxon>Aerococcus</taxon>
    </lineage>
</organism>
<evidence type="ECO:0000313" key="23">
    <source>
        <dbReference type="Proteomes" id="UP000234775"/>
    </source>
</evidence>
<dbReference type="AlphaFoldDB" id="A0A2I1K5H3"/>
<dbReference type="GO" id="GO:0005737">
    <property type="term" value="C:cytoplasm"/>
    <property type="evidence" value="ECO:0007669"/>
    <property type="project" value="UniProtKB-SubCell"/>
</dbReference>
<sequence>MKRFAIILAAGKGTRMKSKKYKVLHEVAHKPMVEHVLDHVSSAGFEKVITIVGFGAEEVKKVLGSRTKFALQEEQLGTGHAVLQAEQFLGREKGTTLVICGDTPLISQEVLESLVQKHEEEGAKATILTAQTEHPFGYGRIIRDQDGLVQKIVEEKDSTEEEKRVTEINTGTYVFDNESLFECLHQVGNDNAQGEYYLPDVIGILQAQGERIAAYQMEDFSASLGVNDRVALAKANQLFYQRNNEKWMKAGVTLVDPSSTYIDPEVVIGEDTVLEANVRLLGKTTIGPDCVIDAYSTIRDSQIGQGVVIQSSQIEESQVGDYVTIGPMAHLRPKSKLEDYVHIGNFVELKNATLGKHTKAGHLTYIGDADLGEDINVSCGVIFCNYDGVQKYRSQIGDHSFIGSNANLVAPVNVSDHSFIAAGSTITKDVPSKALALGRSKQVNKENYWDKLPISKNQSNS</sequence>
<evidence type="ECO:0000256" key="19">
    <source>
        <dbReference type="ARBA" id="ARBA00049628"/>
    </source>
</evidence>
<dbReference type="InterPro" id="IPR005835">
    <property type="entry name" value="NTP_transferase_dom"/>
</dbReference>
<feature type="binding site" evidence="20">
    <location>
        <position position="350"/>
    </location>
    <ligand>
        <name>UDP-N-acetyl-alpha-D-glucosamine</name>
        <dbReference type="ChEBI" id="CHEBI:57705"/>
    </ligand>
</feature>
<keyword evidence="8 20" id="KW-0548">Nucleotidyltransferase</keyword>
<dbReference type="Pfam" id="PF00483">
    <property type="entry name" value="NTP_transferase"/>
    <property type="match status" value="1"/>
</dbReference>
<dbReference type="GO" id="GO:0000287">
    <property type="term" value="F:magnesium ion binding"/>
    <property type="evidence" value="ECO:0007669"/>
    <property type="project" value="UniProtKB-UniRule"/>
</dbReference>
<comment type="pathway">
    <text evidence="2 20">Nucleotide-sugar biosynthesis; UDP-N-acetyl-alpha-D-glucosamine biosynthesis; N-acetyl-alpha-D-glucosamine 1-phosphate from alpha-D-glucosamine 6-phosphate (route II): step 2/2.</text>
</comment>
<evidence type="ECO:0000256" key="14">
    <source>
        <dbReference type="ARBA" id="ARBA00023268"/>
    </source>
</evidence>
<dbReference type="EMBL" id="PKGZ01000007">
    <property type="protein sequence ID" value="PKY90881.1"/>
    <property type="molecule type" value="Genomic_DNA"/>
</dbReference>
<comment type="subunit">
    <text evidence="20">Homotrimer.</text>
</comment>
<dbReference type="Pfam" id="PF00132">
    <property type="entry name" value="Hexapep"/>
    <property type="match status" value="1"/>
</dbReference>
<keyword evidence="9 20" id="KW-0479">Metal-binding</keyword>
<feature type="binding site" evidence="20">
    <location>
        <begin position="8"/>
        <end position="11"/>
    </location>
    <ligand>
        <name>UDP-N-acetyl-alpha-D-glucosamine</name>
        <dbReference type="ChEBI" id="CHEBI:57705"/>
    </ligand>
</feature>
<feature type="binding site" evidence="20">
    <location>
        <position position="332"/>
    </location>
    <ligand>
        <name>UDP-N-acetyl-alpha-D-glucosamine</name>
        <dbReference type="ChEBI" id="CHEBI:57705"/>
    </ligand>
</feature>
<name>A0A2I1K5H3_9LACT</name>
<feature type="domain" description="Nucleotidyl transferase" evidence="21">
    <location>
        <begin position="5"/>
        <end position="220"/>
    </location>
</feature>
<accession>A0A2I1K5H3</accession>
<evidence type="ECO:0000256" key="1">
    <source>
        <dbReference type="ARBA" id="ARBA00004496"/>
    </source>
</evidence>
<evidence type="ECO:0000256" key="11">
    <source>
        <dbReference type="ARBA" id="ARBA00022842"/>
    </source>
</evidence>
<keyword evidence="23" id="KW-1185">Reference proteome</keyword>
<dbReference type="GO" id="GO:0009245">
    <property type="term" value="P:lipid A biosynthetic process"/>
    <property type="evidence" value="ECO:0007669"/>
    <property type="project" value="UniProtKB-UniRule"/>
</dbReference>
<dbReference type="UniPathway" id="UPA00113">
    <property type="reaction ID" value="UER00532"/>
</dbReference>
<dbReference type="Pfam" id="PF14602">
    <property type="entry name" value="Hexapep_2"/>
    <property type="match status" value="1"/>
</dbReference>
<keyword evidence="12 20" id="KW-0133">Cell shape</keyword>
<feature type="binding site" evidence="20">
    <location>
        <position position="439"/>
    </location>
    <ligand>
        <name>acetyl-CoA</name>
        <dbReference type="ChEBI" id="CHEBI:57288"/>
    </ligand>
</feature>
<dbReference type="InterPro" id="IPR029044">
    <property type="entry name" value="Nucleotide-diphossugar_trans"/>
</dbReference>
<comment type="similarity">
    <text evidence="4 20">In the C-terminal section; belongs to the transferase hexapeptide repeat family.</text>
</comment>
<evidence type="ECO:0000256" key="3">
    <source>
        <dbReference type="ARBA" id="ARBA00005208"/>
    </source>
</evidence>
<comment type="pathway">
    <text evidence="20">Bacterial outer membrane biogenesis; LPS lipid A biosynthesis.</text>
</comment>
<comment type="caution">
    <text evidence="22">The sequence shown here is derived from an EMBL/GenBank/DDBJ whole genome shotgun (WGS) entry which is preliminary data.</text>
</comment>
<evidence type="ECO:0000256" key="6">
    <source>
        <dbReference type="ARBA" id="ARBA00022490"/>
    </source>
</evidence>
<dbReference type="SUPFAM" id="SSF51161">
    <property type="entry name" value="Trimeric LpxA-like enzymes"/>
    <property type="match status" value="1"/>
</dbReference>
<comment type="pathway">
    <text evidence="3 20">Nucleotide-sugar biosynthesis; UDP-N-acetyl-alpha-D-glucosamine biosynthesis; UDP-N-acetyl-alpha-D-glucosamine from N-acetyl-alpha-D-glucosamine 1-phosphate: step 1/1.</text>
</comment>
<evidence type="ECO:0000256" key="7">
    <source>
        <dbReference type="ARBA" id="ARBA00022679"/>
    </source>
</evidence>
<dbReference type="CDD" id="cd02540">
    <property type="entry name" value="GT2_GlmU_N_bac"/>
    <property type="match status" value="1"/>
</dbReference>
<comment type="similarity">
    <text evidence="5 20">In the N-terminal section; belongs to the N-acetylglucosamine-1-phosphate uridyltransferase family.</text>
</comment>
<feature type="binding site" evidence="20">
    <location>
        <position position="422"/>
    </location>
    <ligand>
        <name>acetyl-CoA</name>
        <dbReference type="ChEBI" id="CHEBI:57288"/>
    </ligand>
</feature>
<feature type="region of interest" description="Pyrophosphorylase" evidence="20">
    <location>
        <begin position="1"/>
        <end position="229"/>
    </location>
</feature>
<keyword evidence="7 20" id="KW-0808">Transferase</keyword>
<dbReference type="GO" id="GO:0009252">
    <property type="term" value="P:peptidoglycan biosynthetic process"/>
    <property type="evidence" value="ECO:0007669"/>
    <property type="project" value="UniProtKB-UniRule"/>
</dbReference>
<comment type="function">
    <text evidence="19 20">Catalyzes the last two sequential reactions in the de novo biosynthetic pathway for UDP-N-acetylglucosamine (UDP-GlcNAc). The C-terminal domain catalyzes the transfer of acetyl group from acetyl coenzyme A to glucosamine-1-phosphate (GlcN-1-P) to produce N-acetylglucosamine-1-phosphate (GlcNAc-1-P), which is converted into UDP-GlcNAc by the transfer of uridine 5-monophosphate (from uridine 5-triphosphate), a reaction catalyzed by the N-terminal domain.</text>
</comment>
<dbReference type="InterPro" id="IPR011004">
    <property type="entry name" value="Trimer_LpxA-like_sf"/>
</dbReference>
<dbReference type="SUPFAM" id="SSF53448">
    <property type="entry name" value="Nucleotide-diphospho-sugar transferases"/>
    <property type="match status" value="1"/>
</dbReference>
<evidence type="ECO:0000256" key="18">
    <source>
        <dbReference type="ARBA" id="ARBA00048493"/>
    </source>
</evidence>
<dbReference type="InterPro" id="IPR001451">
    <property type="entry name" value="Hexapep"/>
</dbReference>
<dbReference type="EC" id="2.3.1.157" evidence="20"/>
<keyword evidence="6 20" id="KW-0963">Cytoplasm</keyword>
<evidence type="ECO:0000259" key="21">
    <source>
        <dbReference type="Pfam" id="PF00483"/>
    </source>
</evidence>
<feature type="binding site" evidence="20">
    <location>
        <position position="139"/>
    </location>
    <ligand>
        <name>UDP-N-acetyl-alpha-D-glucosamine</name>
        <dbReference type="ChEBI" id="CHEBI:57705"/>
    </ligand>
</feature>
<dbReference type="Gene3D" id="2.160.10.10">
    <property type="entry name" value="Hexapeptide repeat proteins"/>
    <property type="match status" value="1"/>
</dbReference>
<comment type="catalytic activity">
    <reaction evidence="17 20">
        <text>alpha-D-glucosamine 1-phosphate + acetyl-CoA = N-acetyl-alpha-D-glucosamine 1-phosphate + CoA + H(+)</text>
        <dbReference type="Rhea" id="RHEA:13725"/>
        <dbReference type="ChEBI" id="CHEBI:15378"/>
        <dbReference type="ChEBI" id="CHEBI:57287"/>
        <dbReference type="ChEBI" id="CHEBI:57288"/>
        <dbReference type="ChEBI" id="CHEBI:57776"/>
        <dbReference type="ChEBI" id="CHEBI:58516"/>
        <dbReference type="EC" id="2.3.1.157"/>
    </reaction>
</comment>
<dbReference type="Proteomes" id="UP000234775">
    <property type="component" value="Unassembled WGS sequence"/>
</dbReference>
<dbReference type="HAMAP" id="MF_01631">
    <property type="entry name" value="GlmU"/>
    <property type="match status" value="1"/>
</dbReference>
<feature type="active site" description="Proton acceptor" evidence="20">
    <location>
        <position position="362"/>
    </location>
</feature>
<dbReference type="RefSeq" id="WP_101660713.1">
    <property type="nucleotide sequence ID" value="NZ_JASOZP010000007.1"/>
</dbReference>
<keyword evidence="16 20" id="KW-0961">Cell wall biogenesis/degradation</keyword>
<dbReference type="GO" id="GO:0003977">
    <property type="term" value="F:UDP-N-acetylglucosamine diphosphorylase activity"/>
    <property type="evidence" value="ECO:0007669"/>
    <property type="project" value="UniProtKB-UniRule"/>
</dbReference>
<feature type="binding site" evidence="20">
    <location>
        <position position="365"/>
    </location>
    <ligand>
        <name>UDP-N-acetyl-alpha-D-glucosamine</name>
        <dbReference type="ChEBI" id="CHEBI:57705"/>
    </ligand>
</feature>
<comment type="catalytic activity">
    <reaction evidence="18 20">
        <text>N-acetyl-alpha-D-glucosamine 1-phosphate + UTP + H(+) = UDP-N-acetyl-alpha-D-glucosamine + diphosphate</text>
        <dbReference type="Rhea" id="RHEA:13509"/>
        <dbReference type="ChEBI" id="CHEBI:15378"/>
        <dbReference type="ChEBI" id="CHEBI:33019"/>
        <dbReference type="ChEBI" id="CHEBI:46398"/>
        <dbReference type="ChEBI" id="CHEBI:57705"/>
        <dbReference type="ChEBI" id="CHEBI:57776"/>
        <dbReference type="EC" id="2.7.7.23"/>
    </reaction>
</comment>
<feature type="binding site" evidence="20">
    <location>
        <position position="227"/>
    </location>
    <ligand>
        <name>UDP-N-acetyl-alpha-D-glucosamine</name>
        <dbReference type="ChEBI" id="CHEBI:57705"/>
    </ligand>
</feature>
<dbReference type="EC" id="2.7.7.23" evidence="20"/>
<feature type="binding site" evidence="20">
    <location>
        <position position="102"/>
    </location>
    <ligand>
        <name>Mg(2+)</name>
        <dbReference type="ChEBI" id="CHEBI:18420"/>
    </ligand>
</feature>
<reference evidence="22 23" key="1">
    <citation type="submission" date="2017-12" db="EMBL/GenBank/DDBJ databases">
        <title>Phylogenetic diversity of female urinary microbiome.</title>
        <authorList>
            <person name="Thomas-White K."/>
            <person name="Wolfe A.J."/>
        </authorList>
    </citation>
    <scope>NUCLEOTIDE SEQUENCE [LARGE SCALE GENOMIC DNA]</scope>
    <source>
        <strain evidence="22 23">UMB0844</strain>
    </source>
</reference>
<evidence type="ECO:0000256" key="20">
    <source>
        <dbReference type="HAMAP-Rule" id="MF_01631"/>
    </source>
</evidence>
<feature type="binding site" evidence="20">
    <location>
        <position position="72"/>
    </location>
    <ligand>
        <name>UDP-N-acetyl-alpha-D-glucosamine</name>
        <dbReference type="ChEBI" id="CHEBI:57705"/>
    </ligand>
</feature>
<dbReference type="CDD" id="cd03353">
    <property type="entry name" value="LbH_GlmU_C"/>
    <property type="match status" value="1"/>
</dbReference>
<feature type="binding site" evidence="20">
    <location>
        <position position="154"/>
    </location>
    <ligand>
        <name>UDP-N-acetyl-alpha-D-glucosamine</name>
        <dbReference type="ChEBI" id="CHEBI:57705"/>
    </ligand>
</feature>
<evidence type="ECO:0000256" key="9">
    <source>
        <dbReference type="ARBA" id="ARBA00022723"/>
    </source>
</evidence>
<feature type="binding site" evidence="20">
    <location>
        <position position="169"/>
    </location>
    <ligand>
        <name>UDP-N-acetyl-alpha-D-glucosamine</name>
        <dbReference type="ChEBI" id="CHEBI:57705"/>
    </ligand>
</feature>
<evidence type="ECO:0000313" key="22">
    <source>
        <dbReference type="EMBL" id="PKY90881.1"/>
    </source>
</evidence>
<dbReference type="GO" id="GO:0071555">
    <property type="term" value="P:cell wall organization"/>
    <property type="evidence" value="ECO:0007669"/>
    <property type="project" value="UniProtKB-KW"/>
</dbReference>
<feature type="binding site" evidence="20">
    <location>
        <begin position="385"/>
        <end position="386"/>
    </location>
    <ligand>
        <name>acetyl-CoA</name>
        <dbReference type="ChEBI" id="CHEBI:57288"/>
    </ligand>
</feature>
<dbReference type="GO" id="GO:0008360">
    <property type="term" value="P:regulation of cell shape"/>
    <property type="evidence" value="ECO:0007669"/>
    <property type="project" value="UniProtKB-KW"/>
</dbReference>